<dbReference type="InterPro" id="IPR039425">
    <property type="entry name" value="RNA_pol_sigma-70-like"/>
</dbReference>
<dbReference type="Pfam" id="PF08281">
    <property type="entry name" value="Sigma70_r4_2"/>
    <property type="match status" value="1"/>
</dbReference>
<gene>
    <name evidence="8" type="ORF">ENQ76_02005</name>
</gene>
<dbReference type="GO" id="GO:0003677">
    <property type="term" value="F:DNA binding"/>
    <property type="evidence" value="ECO:0007669"/>
    <property type="project" value="UniProtKB-KW"/>
</dbReference>
<feature type="domain" description="RNA polymerase sigma factor 70 region 4 type 2" evidence="7">
    <location>
        <begin position="121"/>
        <end position="173"/>
    </location>
</feature>
<comment type="caution">
    <text evidence="8">The sequence shown here is derived from an EMBL/GenBank/DDBJ whole genome shotgun (WGS) entry which is preliminary data.</text>
</comment>
<keyword evidence="3" id="KW-0731">Sigma factor</keyword>
<dbReference type="InterPro" id="IPR013324">
    <property type="entry name" value="RNA_pol_sigma_r3/r4-like"/>
</dbReference>
<feature type="domain" description="RNA polymerase sigma-70 region 2" evidence="6">
    <location>
        <begin position="15"/>
        <end position="81"/>
    </location>
</feature>
<dbReference type="NCBIfam" id="TIGR02937">
    <property type="entry name" value="sigma70-ECF"/>
    <property type="match status" value="1"/>
</dbReference>
<dbReference type="InterPro" id="IPR013325">
    <property type="entry name" value="RNA_pol_sigma_r2"/>
</dbReference>
<dbReference type="InterPro" id="IPR007627">
    <property type="entry name" value="RNA_pol_sigma70_r2"/>
</dbReference>
<keyword evidence="5" id="KW-0804">Transcription</keyword>
<evidence type="ECO:0000259" key="6">
    <source>
        <dbReference type="Pfam" id="PF04542"/>
    </source>
</evidence>
<accession>A0A7C2NVT7</accession>
<dbReference type="InterPro" id="IPR014284">
    <property type="entry name" value="RNA_pol_sigma-70_dom"/>
</dbReference>
<dbReference type="GO" id="GO:0016987">
    <property type="term" value="F:sigma factor activity"/>
    <property type="evidence" value="ECO:0007669"/>
    <property type="project" value="UniProtKB-KW"/>
</dbReference>
<comment type="similarity">
    <text evidence="1">Belongs to the sigma-70 factor family. ECF subfamily.</text>
</comment>
<evidence type="ECO:0000256" key="3">
    <source>
        <dbReference type="ARBA" id="ARBA00023082"/>
    </source>
</evidence>
<dbReference type="Gene3D" id="1.10.10.10">
    <property type="entry name" value="Winged helix-like DNA-binding domain superfamily/Winged helix DNA-binding domain"/>
    <property type="match status" value="1"/>
</dbReference>
<evidence type="ECO:0000256" key="4">
    <source>
        <dbReference type="ARBA" id="ARBA00023125"/>
    </source>
</evidence>
<dbReference type="Pfam" id="PF04542">
    <property type="entry name" value="Sigma70_r2"/>
    <property type="match status" value="1"/>
</dbReference>
<keyword evidence="4" id="KW-0238">DNA-binding</keyword>
<dbReference type="GO" id="GO:0006352">
    <property type="term" value="P:DNA-templated transcription initiation"/>
    <property type="evidence" value="ECO:0007669"/>
    <property type="project" value="InterPro"/>
</dbReference>
<name>A0A7C2NVT7_9PLAN</name>
<protein>
    <submittedName>
        <fullName evidence="8">Sigma-70 family RNA polymerase sigma factor</fullName>
    </submittedName>
</protein>
<sequence length="191" mass="22199">MLALQGGERSAFDRLVERHQQALVGFFIRHLHDVQLAEDLTQETLLRVYNQSWDYLPRGTFRGWLFRIARNLLIDSTRRRSHDALLRAVRSRSSDGDDGLSRVMGDFTAPDELARQSEVTRAVDESLPLLPDDQRTTFVLYHFANLSLPEIADAMEANLPTTKSRLRLAREKLREKLKERGIRDPWEEEQE</sequence>
<dbReference type="Gene3D" id="1.10.1740.10">
    <property type="match status" value="1"/>
</dbReference>
<evidence type="ECO:0000256" key="2">
    <source>
        <dbReference type="ARBA" id="ARBA00023015"/>
    </source>
</evidence>
<dbReference type="EMBL" id="DSOK01000063">
    <property type="protein sequence ID" value="HEN14229.1"/>
    <property type="molecule type" value="Genomic_DNA"/>
</dbReference>
<reference evidence="8" key="1">
    <citation type="journal article" date="2020" name="mSystems">
        <title>Genome- and Community-Level Interaction Insights into Carbon Utilization and Element Cycling Functions of Hydrothermarchaeota in Hydrothermal Sediment.</title>
        <authorList>
            <person name="Zhou Z."/>
            <person name="Liu Y."/>
            <person name="Xu W."/>
            <person name="Pan J."/>
            <person name="Luo Z.H."/>
            <person name="Li M."/>
        </authorList>
    </citation>
    <scope>NUCLEOTIDE SEQUENCE [LARGE SCALE GENOMIC DNA]</scope>
    <source>
        <strain evidence="8">SpSt-339</strain>
    </source>
</reference>
<dbReference type="AlphaFoldDB" id="A0A7C2NVT7"/>
<proteinExistence type="inferred from homology"/>
<dbReference type="PANTHER" id="PTHR43133">
    <property type="entry name" value="RNA POLYMERASE ECF-TYPE SIGMA FACTO"/>
    <property type="match status" value="1"/>
</dbReference>
<dbReference type="SUPFAM" id="SSF88946">
    <property type="entry name" value="Sigma2 domain of RNA polymerase sigma factors"/>
    <property type="match status" value="1"/>
</dbReference>
<dbReference type="InterPro" id="IPR036388">
    <property type="entry name" value="WH-like_DNA-bd_sf"/>
</dbReference>
<evidence type="ECO:0000259" key="7">
    <source>
        <dbReference type="Pfam" id="PF08281"/>
    </source>
</evidence>
<dbReference type="PANTHER" id="PTHR43133:SF8">
    <property type="entry name" value="RNA POLYMERASE SIGMA FACTOR HI_1459-RELATED"/>
    <property type="match status" value="1"/>
</dbReference>
<dbReference type="SUPFAM" id="SSF88659">
    <property type="entry name" value="Sigma3 and sigma4 domains of RNA polymerase sigma factors"/>
    <property type="match status" value="1"/>
</dbReference>
<dbReference type="InterPro" id="IPR013249">
    <property type="entry name" value="RNA_pol_sigma70_r4_t2"/>
</dbReference>
<organism evidence="8">
    <name type="scientific">Schlesneria paludicola</name>
    <dbReference type="NCBI Taxonomy" id="360056"/>
    <lineage>
        <taxon>Bacteria</taxon>
        <taxon>Pseudomonadati</taxon>
        <taxon>Planctomycetota</taxon>
        <taxon>Planctomycetia</taxon>
        <taxon>Planctomycetales</taxon>
        <taxon>Planctomycetaceae</taxon>
        <taxon>Schlesneria</taxon>
    </lineage>
</organism>
<evidence type="ECO:0000256" key="1">
    <source>
        <dbReference type="ARBA" id="ARBA00010641"/>
    </source>
</evidence>
<evidence type="ECO:0000313" key="8">
    <source>
        <dbReference type="EMBL" id="HEN14229.1"/>
    </source>
</evidence>
<keyword evidence="2" id="KW-0805">Transcription regulation</keyword>
<evidence type="ECO:0000256" key="5">
    <source>
        <dbReference type="ARBA" id="ARBA00023163"/>
    </source>
</evidence>